<dbReference type="EMBL" id="JBHPBY010000453">
    <property type="protein sequence ID" value="MFC1853236.1"/>
    <property type="molecule type" value="Genomic_DNA"/>
</dbReference>
<accession>A0ABV6Z464</accession>
<name>A0ABV6Z464_UNCC1</name>
<proteinExistence type="predicted"/>
<gene>
    <name evidence="2" type="ORF">ACFL27_23810</name>
</gene>
<keyword evidence="3" id="KW-1185">Reference proteome</keyword>
<sequence length="130" mass="13775">MNTVSGTIKVKDLQGSVDANSVSGAIILKEISDAKDVEANSVSGDIEYQGNLNRKGTYEFNTHSGDIDLILPSDAAFEVDAETFSGHVESSMEIKISGKVNRRKLSGVVGDGGPNLELSTFSGNIKINNK</sequence>
<protein>
    <submittedName>
        <fullName evidence="2">DUF4097 domain-containing protein</fullName>
    </submittedName>
</protein>
<comment type="caution">
    <text evidence="2">The sequence shown here is derived from an EMBL/GenBank/DDBJ whole genome shotgun (WGS) entry which is preliminary data.</text>
</comment>
<dbReference type="InterPro" id="IPR025164">
    <property type="entry name" value="Toastrack_DUF4097"/>
</dbReference>
<dbReference type="Proteomes" id="UP001594351">
    <property type="component" value="Unassembled WGS sequence"/>
</dbReference>
<feature type="domain" description="DUF4097" evidence="1">
    <location>
        <begin position="55"/>
        <end position="128"/>
    </location>
</feature>
<feature type="non-terminal residue" evidence="2">
    <location>
        <position position="1"/>
    </location>
</feature>
<evidence type="ECO:0000313" key="2">
    <source>
        <dbReference type="EMBL" id="MFC1853236.1"/>
    </source>
</evidence>
<dbReference type="Pfam" id="PF13349">
    <property type="entry name" value="DUF4097"/>
    <property type="match status" value="2"/>
</dbReference>
<reference evidence="2 3" key="1">
    <citation type="submission" date="2024-09" db="EMBL/GenBank/DDBJ databases">
        <title>Laminarin stimulates single cell rates of sulfate reduction while oxygen inhibits transcriptomic activity in coastal marine sediment.</title>
        <authorList>
            <person name="Lindsay M."/>
            <person name="Orcutt B."/>
            <person name="Emerson D."/>
            <person name="Stepanauskas R."/>
            <person name="D'Angelo T."/>
        </authorList>
    </citation>
    <scope>NUCLEOTIDE SEQUENCE [LARGE SCALE GENOMIC DNA]</scope>
    <source>
        <strain evidence="2">SAG AM-311-K15</strain>
    </source>
</reference>
<evidence type="ECO:0000259" key="1">
    <source>
        <dbReference type="Pfam" id="PF13349"/>
    </source>
</evidence>
<feature type="domain" description="DUF4097" evidence="1">
    <location>
        <begin position="1"/>
        <end position="47"/>
    </location>
</feature>
<organism evidence="2 3">
    <name type="scientific">candidate division CSSED10-310 bacterium</name>
    <dbReference type="NCBI Taxonomy" id="2855610"/>
    <lineage>
        <taxon>Bacteria</taxon>
        <taxon>Bacteria division CSSED10-310</taxon>
    </lineage>
</organism>
<evidence type="ECO:0000313" key="3">
    <source>
        <dbReference type="Proteomes" id="UP001594351"/>
    </source>
</evidence>